<name>A0A409WCU9_9AGAR</name>
<keyword evidence="2" id="KW-0812">Transmembrane</keyword>
<evidence type="ECO:0000313" key="3">
    <source>
        <dbReference type="EMBL" id="PPQ76319.1"/>
    </source>
</evidence>
<keyword evidence="4" id="KW-1185">Reference proteome</keyword>
<sequence length="138" mass="15450">MFDNDNDNDYRPSFYAYLFFVATCSSLLLQTAASRESPLAGSNNAPVTSAALSANSDLSTHDEERLASRERNPDEIPILEPKKLEDSRRPGWRTYPRQLESKWTLKKVKVEGEGAERGMGAVCCLAYAQSRQLSMRSV</sequence>
<proteinExistence type="predicted"/>
<keyword evidence="2" id="KW-1133">Transmembrane helix</keyword>
<evidence type="ECO:0000313" key="4">
    <source>
        <dbReference type="Proteomes" id="UP000284706"/>
    </source>
</evidence>
<evidence type="ECO:0000256" key="1">
    <source>
        <dbReference type="SAM" id="MobiDB-lite"/>
    </source>
</evidence>
<dbReference type="InParanoid" id="A0A409WCU9"/>
<protein>
    <submittedName>
        <fullName evidence="3">Uncharacterized protein</fullName>
    </submittedName>
</protein>
<dbReference type="Proteomes" id="UP000284706">
    <property type="component" value="Unassembled WGS sequence"/>
</dbReference>
<evidence type="ECO:0000256" key="2">
    <source>
        <dbReference type="SAM" id="Phobius"/>
    </source>
</evidence>
<comment type="caution">
    <text evidence="3">The sequence shown here is derived from an EMBL/GenBank/DDBJ whole genome shotgun (WGS) entry which is preliminary data.</text>
</comment>
<reference evidence="3 4" key="1">
    <citation type="journal article" date="2018" name="Evol. Lett.">
        <title>Horizontal gene cluster transfer increased hallucinogenic mushroom diversity.</title>
        <authorList>
            <person name="Reynolds H.T."/>
            <person name="Vijayakumar V."/>
            <person name="Gluck-Thaler E."/>
            <person name="Korotkin H.B."/>
            <person name="Matheny P.B."/>
            <person name="Slot J.C."/>
        </authorList>
    </citation>
    <scope>NUCLEOTIDE SEQUENCE [LARGE SCALE GENOMIC DNA]</scope>
    <source>
        <strain evidence="3 4">SRW20</strain>
    </source>
</reference>
<feature type="compositionally biased region" description="Polar residues" evidence="1">
    <location>
        <begin position="35"/>
        <end position="58"/>
    </location>
</feature>
<keyword evidence="2" id="KW-0472">Membrane</keyword>
<feature type="transmembrane region" description="Helical" evidence="2">
    <location>
        <begin position="14"/>
        <end position="33"/>
    </location>
</feature>
<feature type="region of interest" description="Disordered" evidence="1">
    <location>
        <begin position="35"/>
        <end position="91"/>
    </location>
</feature>
<accession>A0A409WCU9</accession>
<dbReference type="AlphaFoldDB" id="A0A409WCU9"/>
<gene>
    <name evidence="3" type="ORF">CVT26_008989</name>
</gene>
<feature type="compositionally biased region" description="Basic and acidic residues" evidence="1">
    <location>
        <begin position="59"/>
        <end position="89"/>
    </location>
</feature>
<dbReference type="EMBL" id="NHYE01005173">
    <property type="protein sequence ID" value="PPQ76319.1"/>
    <property type="molecule type" value="Genomic_DNA"/>
</dbReference>
<organism evidence="3 4">
    <name type="scientific">Gymnopilus dilepis</name>
    <dbReference type="NCBI Taxonomy" id="231916"/>
    <lineage>
        <taxon>Eukaryota</taxon>
        <taxon>Fungi</taxon>
        <taxon>Dikarya</taxon>
        <taxon>Basidiomycota</taxon>
        <taxon>Agaricomycotina</taxon>
        <taxon>Agaricomycetes</taxon>
        <taxon>Agaricomycetidae</taxon>
        <taxon>Agaricales</taxon>
        <taxon>Agaricineae</taxon>
        <taxon>Hymenogastraceae</taxon>
        <taxon>Gymnopilus</taxon>
    </lineage>
</organism>